<evidence type="ECO:0000313" key="4">
    <source>
        <dbReference type="Ensembl" id="ENSELUP00000087220.1"/>
    </source>
</evidence>
<dbReference type="InterPro" id="IPR032675">
    <property type="entry name" value="LRR_dom_sf"/>
</dbReference>
<dbReference type="SUPFAM" id="SSF52058">
    <property type="entry name" value="L domain-like"/>
    <property type="match status" value="1"/>
</dbReference>
<keyword evidence="3" id="KW-1133">Transmembrane helix</keyword>
<dbReference type="GeneTree" id="ENSGT00940000155311"/>
<evidence type="ECO:0000256" key="3">
    <source>
        <dbReference type="SAM" id="Phobius"/>
    </source>
</evidence>
<dbReference type="GO" id="GO:0005886">
    <property type="term" value="C:plasma membrane"/>
    <property type="evidence" value="ECO:0007669"/>
    <property type="project" value="TreeGrafter"/>
</dbReference>
<name>A0AAY5KG30_ESOLU</name>
<dbReference type="PRINTS" id="PR00019">
    <property type="entry name" value="LEURICHRPT"/>
</dbReference>
<sequence length="381" mass="42517">MGYYIFRIRCKHINHCTCISFRNMVAPSYWLLLLLYVISPPYRTIKACYNGCSCLSVMKYVNCSGVNLTTPLKNIPPITDHLDMSRNLLAGLQKGSFGTLRCLRVLLLNNNNISDVADGAFSTLKELRKLDLSHNRLADLGPGFSLGLESLTELLLDHNHLTYLDSGTFNSLDNLQKLDLSSNLISTVKPRALGYLTSLRQLHLEGNHLTSLGSGLFSTLRSLEVLGLRGNLIRSTGPGTFSPMSSLNLLDLAHNRLSTLTFRTLLSITTPSLHVLLEGNPWHCDCDLQRVFRKLCSIHRVFLDDYREMRCSKPLGLKGRSMREVDDELCVGETVTVLILTVTVVITVVAAIIMAEKNKKNSVAKDCEESMGLDTYYENES</sequence>
<dbReference type="AlphaFoldDB" id="A0AAY5KG30"/>
<dbReference type="Pfam" id="PF13855">
    <property type="entry name" value="LRR_8"/>
    <property type="match status" value="2"/>
</dbReference>
<evidence type="ECO:0008006" key="6">
    <source>
        <dbReference type="Google" id="ProtNLM"/>
    </source>
</evidence>
<protein>
    <recommendedName>
        <fullName evidence="6">LRRCT domain-containing protein</fullName>
    </recommendedName>
</protein>
<dbReference type="Gene3D" id="3.80.10.10">
    <property type="entry name" value="Ribonuclease Inhibitor"/>
    <property type="match status" value="2"/>
</dbReference>
<dbReference type="PANTHER" id="PTHR24369">
    <property type="entry name" value="ANTIGEN BSP, PUTATIVE-RELATED"/>
    <property type="match status" value="1"/>
</dbReference>
<reference evidence="4" key="3">
    <citation type="submission" date="2025-09" db="UniProtKB">
        <authorList>
            <consortium name="Ensembl"/>
        </authorList>
    </citation>
    <scope>IDENTIFICATION</scope>
</reference>
<gene>
    <name evidence="4" type="primary">FLRT1</name>
</gene>
<dbReference type="InterPro" id="IPR050541">
    <property type="entry name" value="LRR_TM_domain-containing"/>
</dbReference>
<dbReference type="PANTHER" id="PTHR24369:SF211">
    <property type="entry name" value="LEUCINE-RICH REPEAT-CONTAINING PROTEIN 15-LIKE"/>
    <property type="match status" value="1"/>
</dbReference>
<keyword evidence="3" id="KW-0472">Membrane</keyword>
<evidence type="ECO:0000313" key="5">
    <source>
        <dbReference type="Proteomes" id="UP000265140"/>
    </source>
</evidence>
<dbReference type="SMART" id="SM00369">
    <property type="entry name" value="LRR_TYP"/>
    <property type="match status" value="7"/>
</dbReference>
<keyword evidence="2" id="KW-0677">Repeat</keyword>
<evidence type="ECO:0000256" key="1">
    <source>
        <dbReference type="ARBA" id="ARBA00022614"/>
    </source>
</evidence>
<feature type="transmembrane region" description="Helical" evidence="3">
    <location>
        <begin position="335"/>
        <end position="355"/>
    </location>
</feature>
<dbReference type="InterPro" id="IPR001611">
    <property type="entry name" value="Leu-rich_rpt"/>
</dbReference>
<proteinExistence type="predicted"/>
<reference evidence="4 5" key="1">
    <citation type="submission" date="2020-02" db="EMBL/GenBank/DDBJ databases">
        <title>Esox lucius (northern pike) genome, fEsoLuc1, primary haplotype.</title>
        <authorList>
            <person name="Myers G."/>
            <person name="Karagic N."/>
            <person name="Meyer A."/>
            <person name="Pippel M."/>
            <person name="Reichard M."/>
            <person name="Winkler S."/>
            <person name="Tracey A."/>
            <person name="Sims Y."/>
            <person name="Howe K."/>
            <person name="Rhie A."/>
            <person name="Formenti G."/>
            <person name="Durbin R."/>
            <person name="Fedrigo O."/>
            <person name="Jarvis E.D."/>
        </authorList>
    </citation>
    <scope>NUCLEOTIDE SEQUENCE [LARGE SCALE GENOMIC DNA]</scope>
</reference>
<dbReference type="PROSITE" id="PS51450">
    <property type="entry name" value="LRR"/>
    <property type="match status" value="3"/>
</dbReference>
<keyword evidence="5" id="KW-1185">Reference proteome</keyword>
<dbReference type="Ensembl" id="ENSELUT00000101471.1">
    <property type="protein sequence ID" value="ENSELUP00000087220.1"/>
    <property type="gene ID" value="ENSELUG00000004356.3"/>
</dbReference>
<organism evidence="4 5">
    <name type="scientific">Esox lucius</name>
    <name type="common">Northern pike</name>
    <dbReference type="NCBI Taxonomy" id="8010"/>
    <lineage>
        <taxon>Eukaryota</taxon>
        <taxon>Metazoa</taxon>
        <taxon>Chordata</taxon>
        <taxon>Craniata</taxon>
        <taxon>Vertebrata</taxon>
        <taxon>Euteleostomi</taxon>
        <taxon>Actinopterygii</taxon>
        <taxon>Neopterygii</taxon>
        <taxon>Teleostei</taxon>
        <taxon>Protacanthopterygii</taxon>
        <taxon>Esociformes</taxon>
        <taxon>Esocidae</taxon>
        <taxon>Esox</taxon>
    </lineage>
</organism>
<keyword evidence="3" id="KW-0812">Transmembrane</keyword>
<dbReference type="Proteomes" id="UP000265140">
    <property type="component" value="Chromosome 16"/>
</dbReference>
<keyword evidence="1" id="KW-0433">Leucine-rich repeat</keyword>
<dbReference type="InterPro" id="IPR003591">
    <property type="entry name" value="Leu-rich_rpt_typical-subtyp"/>
</dbReference>
<reference evidence="4" key="2">
    <citation type="submission" date="2025-08" db="UniProtKB">
        <authorList>
            <consortium name="Ensembl"/>
        </authorList>
    </citation>
    <scope>IDENTIFICATION</scope>
</reference>
<evidence type="ECO:0000256" key="2">
    <source>
        <dbReference type="ARBA" id="ARBA00022737"/>
    </source>
</evidence>
<accession>A0AAY5KG30</accession>